<evidence type="ECO:0000256" key="3">
    <source>
        <dbReference type="ARBA" id="ARBA00012865"/>
    </source>
</evidence>
<evidence type="ECO:0000256" key="5">
    <source>
        <dbReference type="ARBA" id="ARBA00022801"/>
    </source>
</evidence>
<evidence type="ECO:0000313" key="12">
    <source>
        <dbReference type="Proteomes" id="UP000199111"/>
    </source>
</evidence>
<evidence type="ECO:0000256" key="7">
    <source>
        <dbReference type="PIRSR" id="PIRSR602137-50"/>
    </source>
</evidence>
<dbReference type="SUPFAM" id="SSF56601">
    <property type="entry name" value="beta-lactamase/transpeptidase-like"/>
    <property type="match status" value="1"/>
</dbReference>
<dbReference type="GO" id="GO:0005886">
    <property type="term" value="C:plasma membrane"/>
    <property type="evidence" value="ECO:0007669"/>
    <property type="project" value="TreeGrafter"/>
</dbReference>
<dbReference type="Proteomes" id="UP000199111">
    <property type="component" value="Unassembled WGS sequence"/>
</dbReference>
<keyword evidence="12" id="KW-1185">Reference proteome</keyword>
<gene>
    <name evidence="11" type="ORF">SAMN05216275_13916</name>
</gene>
<sequence length="302" mass="33255">MQHSSDPARRRRVRTTLGVAVLTASALFGGTAAHGAAGPSGGETAAAGTAAAQSAVQQRTVVRDDLQALFRQAGVRGTFALLDVKTGQTTVVDRRRAEQRLIPASTFKIPHALIALETGAVKDENEVIPYGGKPQRFPEWEHDMNLGDAIRVSNVPVFQTIARRIGVKREKQWVNRLGYGNRQIGTVVDQFWLEGPLEISATEQTRFLSRVARGQLPASQRNQRTVREMLKIEEKDGYALYAKTGWGMSTKPGIGWWVGWVERGDRLYTFALNIDVNADEDTKKRMPLARELLSRLGALPAA</sequence>
<dbReference type="GO" id="GO:0017001">
    <property type="term" value="P:antibiotic catabolic process"/>
    <property type="evidence" value="ECO:0007669"/>
    <property type="project" value="InterPro"/>
</dbReference>
<dbReference type="InterPro" id="IPR050515">
    <property type="entry name" value="Beta-lactam/transpept"/>
</dbReference>
<reference evidence="12" key="1">
    <citation type="submission" date="2016-10" db="EMBL/GenBank/DDBJ databases">
        <authorList>
            <person name="Varghese N."/>
            <person name="Submissions S."/>
        </authorList>
    </citation>
    <scope>NUCLEOTIDE SEQUENCE [LARGE SCALE GENOMIC DNA]</scope>
    <source>
        <strain evidence="12">CGMCC 4.2126</strain>
    </source>
</reference>
<evidence type="ECO:0000256" key="4">
    <source>
        <dbReference type="ARBA" id="ARBA00022729"/>
    </source>
</evidence>
<dbReference type="NCBIfam" id="NF012161">
    <property type="entry name" value="bla_class_D_main"/>
    <property type="match status" value="1"/>
</dbReference>
<evidence type="ECO:0000256" key="1">
    <source>
        <dbReference type="ARBA" id="ARBA00001526"/>
    </source>
</evidence>
<name>A0A1I4D3D8_9ACTN</name>
<evidence type="ECO:0000256" key="6">
    <source>
        <dbReference type="ARBA" id="ARBA00023251"/>
    </source>
</evidence>
<feature type="modified residue" description="N6-carboxylysine" evidence="7">
    <location>
        <position position="108"/>
    </location>
</feature>
<dbReference type="AlphaFoldDB" id="A0A1I4D3D8"/>
<dbReference type="PANTHER" id="PTHR30627:SF6">
    <property type="entry name" value="BETA-LACTAMASE YBXI-RELATED"/>
    <property type="match status" value="1"/>
</dbReference>
<dbReference type="GO" id="GO:0008658">
    <property type="term" value="F:penicillin binding"/>
    <property type="evidence" value="ECO:0007669"/>
    <property type="project" value="InterPro"/>
</dbReference>
<accession>A0A1I4D3D8</accession>
<feature type="signal peptide" evidence="9">
    <location>
        <begin position="1"/>
        <end position="35"/>
    </location>
</feature>
<keyword evidence="6 8" id="KW-0046">Antibiotic resistance</keyword>
<protein>
    <recommendedName>
        <fullName evidence="3 8">Beta-lactamase</fullName>
        <ecNumber evidence="3 8">3.5.2.6</ecNumber>
    </recommendedName>
</protein>
<evidence type="ECO:0000259" key="10">
    <source>
        <dbReference type="Pfam" id="PF00905"/>
    </source>
</evidence>
<feature type="chain" id="PRO_5011504590" description="Beta-lactamase" evidence="9">
    <location>
        <begin position="36"/>
        <end position="302"/>
    </location>
</feature>
<dbReference type="GO" id="GO:0046677">
    <property type="term" value="P:response to antibiotic"/>
    <property type="evidence" value="ECO:0007669"/>
    <property type="project" value="UniProtKB-UniRule"/>
</dbReference>
<feature type="domain" description="Penicillin-binding protein transpeptidase" evidence="10">
    <location>
        <begin position="77"/>
        <end position="293"/>
    </location>
</feature>
<dbReference type="GO" id="GO:0008800">
    <property type="term" value="F:beta-lactamase activity"/>
    <property type="evidence" value="ECO:0007669"/>
    <property type="project" value="UniProtKB-UniRule"/>
</dbReference>
<dbReference type="GO" id="GO:0071555">
    <property type="term" value="P:cell wall organization"/>
    <property type="evidence" value="ECO:0007669"/>
    <property type="project" value="TreeGrafter"/>
</dbReference>
<feature type="active site" description="Acyl-ester intermediate" evidence="7">
    <location>
        <position position="105"/>
    </location>
</feature>
<dbReference type="EMBL" id="FOQY01000039">
    <property type="protein sequence ID" value="SFK88088.1"/>
    <property type="molecule type" value="Genomic_DNA"/>
</dbReference>
<dbReference type="PANTHER" id="PTHR30627">
    <property type="entry name" value="PEPTIDOGLYCAN D,D-TRANSPEPTIDASE"/>
    <property type="match status" value="1"/>
</dbReference>
<proteinExistence type="inferred from homology"/>
<comment type="catalytic activity">
    <reaction evidence="1 8">
        <text>a beta-lactam + H2O = a substituted beta-amino acid</text>
        <dbReference type="Rhea" id="RHEA:20401"/>
        <dbReference type="ChEBI" id="CHEBI:15377"/>
        <dbReference type="ChEBI" id="CHEBI:35627"/>
        <dbReference type="ChEBI" id="CHEBI:140347"/>
        <dbReference type="EC" id="3.5.2.6"/>
    </reaction>
</comment>
<dbReference type="InterPro" id="IPR012338">
    <property type="entry name" value="Beta-lactam/transpept-like"/>
</dbReference>
<dbReference type="EC" id="3.5.2.6" evidence="3 8"/>
<dbReference type="Pfam" id="PF00905">
    <property type="entry name" value="Transpeptidase"/>
    <property type="match status" value="1"/>
</dbReference>
<evidence type="ECO:0000256" key="9">
    <source>
        <dbReference type="SAM" id="SignalP"/>
    </source>
</evidence>
<dbReference type="PROSITE" id="PS00337">
    <property type="entry name" value="BETA_LACTAMASE_D"/>
    <property type="match status" value="1"/>
</dbReference>
<dbReference type="InterPro" id="IPR001460">
    <property type="entry name" value="PCN-bd_Tpept"/>
</dbReference>
<dbReference type="Gene3D" id="3.40.710.10">
    <property type="entry name" value="DD-peptidase/beta-lactamase superfamily"/>
    <property type="match status" value="1"/>
</dbReference>
<evidence type="ECO:0000256" key="8">
    <source>
        <dbReference type="RuleBase" id="RU361140"/>
    </source>
</evidence>
<comment type="similarity">
    <text evidence="2 8">Belongs to the class-D beta-lactamase family.</text>
</comment>
<evidence type="ECO:0000313" key="11">
    <source>
        <dbReference type="EMBL" id="SFK88088.1"/>
    </source>
</evidence>
<dbReference type="InterPro" id="IPR002137">
    <property type="entry name" value="Beta-lactam_class-D_AS"/>
</dbReference>
<keyword evidence="4 9" id="KW-0732">Signal</keyword>
<organism evidence="11 12">
    <name type="scientific">Streptosporangium canum</name>
    <dbReference type="NCBI Taxonomy" id="324952"/>
    <lineage>
        <taxon>Bacteria</taxon>
        <taxon>Bacillati</taxon>
        <taxon>Actinomycetota</taxon>
        <taxon>Actinomycetes</taxon>
        <taxon>Streptosporangiales</taxon>
        <taxon>Streptosporangiaceae</taxon>
        <taxon>Streptosporangium</taxon>
    </lineage>
</organism>
<dbReference type="RefSeq" id="WP_093891323.1">
    <property type="nucleotide sequence ID" value="NZ_FOQY01000039.1"/>
</dbReference>
<dbReference type="GeneID" id="96302790"/>
<keyword evidence="5 8" id="KW-0378">Hydrolase</keyword>
<evidence type="ECO:0000256" key="2">
    <source>
        <dbReference type="ARBA" id="ARBA00007898"/>
    </source>
</evidence>